<evidence type="ECO:0000256" key="7">
    <source>
        <dbReference type="SAM" id="Coils"/>
    </source>
</evidence>
<evidence type="ECO:0000313" key="11">
    <source>
        <dbReference type="Proteomes" id="UP001560573"/>
    </source>
</evidence>
<organism evidence="10 11">
    <name type="scientific">Danxiaibacter flavus</name>
    <dbReference type="NCBI Taxonomy" id="3049108"/>
    <lineage>
        <taxon>Bacteria</taxon>
        <taxon>Pseudomonadati</taxon>
        <taxon>Bacteroidota</taxon>
        <taxon>Chitinophagia</taxon>
        <taxon>Chitinophagales</taxon>
        <taxon>Chitinophagaceae</taxon>
        <taxon>Danxiaibacter</taxon>
    </lineage>
</organism>
<evidence type="ECO:0000256" key="1">
    <source>
        <dbReference type="ARBA" id="ARBA00000085"/>
    </source>
</evidence>
<dbReference type="InterPro" id="IPR003661">
    <property type="entry name" value="HisK_dim/P_dom"/>
</dbReference>
<dbReference type="SMART" id="SM00388">
    <property type="entry name" value="HisKA"/>
    <property type="match status" value="1"/>
</dbReference>
<keyword evidence="4" id="KW-0808">Transferase</keyword>
<feature type="domain" description="Histidine kinase" evidence="8">
    <location>
        <begin position="158"/>
        <end position="368"/>
    </location>
</feature>
<dbReference type="PROSITE" id="PS50110">
    <property type="entry name" value="RESPONSE_REGULATORY"/>
    <property type="match status" value="1"/>
</dbReference>
<dbReference type="SMART" id="SM00448">
    <property type="entry name" value="REC"/>
    <property type="match status" value="1"/>
</dbReference>
<evidence type="ECO:0000313" key="10">
    <source>
        <dbReference type="EMBL" id="MEX6687060.1"/>
    </source>
</evidence>
<evidence type="ECO:0000256" key="6">
    <source>
        <dbReference type="PROSITE-ProRule" id="PRU00169"/>
    </source>
</evidence>
<keyword evidence="5" id="KW-0418">Kinase</keyword>
<dbReference type="InterPro" id="IPR004358">
    <property type="entry name" value="Sig_transdc_His_kin-like_C"/>
</dbReference>
<accession>A0ABV3ZC63</accession>
<dbReference type="Pfam" id="PF02518">
    <property type="entry name" value="HATPase_c"/>
    <property type="match status" value="1"/>
</dbReference>
<evidence type="ECO:0000256" key="2">
    <source>
        <dbReference type="ARBA" id="ARBA00012438"/>
    </source>
</evidence>
<dbReference type="SUPFAM" id="SSF52172">
    <property type="entry name" value="CheY-like"/>
    <property type="match status" value="1"/>
</dbReference>
<dbReference type="CDD" id="cd00082">
    <property type="entry name" value="HisKA"/>
    <property type="match status" value="1"/>
</dbReference>
<dbReference type="SUPFAM" id="SSF47384">
    <property type="entry name" value="Homodimeric domain of signal transducing histidine kinase"/>
    <property type="match status" value="1"/>
</dbReference>
<dbReference type="PRINTS" id="PR00344">
    <property type="entry name" value="BCTRLSENSOR"/>
</dbReference>
<dbReference type="Pfam" id="PF00072">
    <property type="entry name" value="Response_reg"/>
    <property type="match status" value="1"/>
</dbReference>
<feature type="modified residue" description="4-aspartylphosphate" evidence="6">
    <location>
        <position position="61"/>
    </location>
</feature>
<dbReference type="Gene3D" id="1.10.287.130">
    <property type="match status" value="1"/>
</dbReference>
<evidence type="ECO:0000256" key="5">
    <source>
        <dbReference type="ARBA" id="ARBA00022777"/>
    </source>
</evidence>
<name>A0ABV3ZC63_9BACT</name>
<dbReference type="InterPro" id="IPR003594">
    <property type="entry name" value="HATPase_dom"/>
</dbReference>
<dbReference type="EMBL" id="JAULBC010000002">
    <property type="protein sequence ID" value="MEX6687060.1"/>
    <property type="molecule type" value="Genomic_DNA"/>
</dbReference>
<comment type="caution">
    <text evidence="10">The sequence shown here is derived from an EMBL/GenBank/DDBJ whole genome shotgun (WGS) entry which is preliminary data.</text>
</comment>
<dbReference type="InterPro" id="IPR036890">
    <property type="entry name" value="HATPase_C_sf"/>
</dbReference>
<sequence length="368" mass="41904">MSKPEIQYPFNILLVDDKEENLIVLEDILQGEGRGFLKASSGGEALKLVLKNNNIGLIMLDVQMPDIDGFEVARLLKSNPKTKNISIIFVTAISKEEHYILRGFEEGAVDYLQKPLDVNLVRAKVNVFEQLYFYQHKLQRSNEELEKVNKQLERFVHVVSHDLKSPLAGVSTIISMLEYNRYEMTDQELESNIIMLGSAVNYLSGMIDALLKYSKVSHSQQAKEILDVRVMLGQILNTLLPPKNISIVLPEKMPVLFTRKIKLQQVFQNILSNAIKYNDKEAGLLEVGYEDKGDHYVFYVKDNGPGIASDDQQKVFNLFETGNTLTKRESSTGIGLNVFKMLVEEQGGKVWVDSFYSEGSVFYFEWMK</sequence>
<evidence type="ECO:0000259" key="8">
    <source>
        <dbReference type="PROSITE" id="PS50109"/>
    </source>
</evidence>
<dbReference type="SMART" id="SM00387">
    <property type="entry name" value="HATPase_c"/>
    <property type="match status" value="1"/>
</dbReference>
<evidence type="ECO:0000256" key="3">
    <source>
        <dbReference type="ARBA" id="ARBA00022553"/>
    </source>
</evidence>
<dbReference type="PROSITE" id="PS50109">
    <property type="entry name" value="HIS_KIN"/>
    <property type="match status" value="1"/>
</dbReference>
<dbReference type="RefSeq" id="WP_369328464.1">
    <property type="nucleotide sequence ID" value="NZ_JAULBC010000002.1"/>
</dbReference>
<dbReference type="SUPFAM" id="SSF55874">
    <property type="entry name" value="ATPase domain of HSP90 chaperone/DNA topoisomerase II/histidine kinase"/>
    <property type="match status" value="1"/>
</dbReference>
<evidence type="ECO:0000256" key="4">
    <source>
        <dbReference type="ARBA" id="ARBA00022679"/>
    </source>
</evidence>
<dbReference type="PANTHER" id="PTHR43047:SF72">
    <property type="entry name" value="OSMOSENSING HISTIDINE PROTEIN KINASE SLN1"/>
    <property type="match status" value="1"/>
</dbReference>
<dbReference type="Gene3D" id="3.40.50.2300">
    <property type="match status" value="1"/>
</dbReference>
<evidence type="ECO:0000259" key="9">
    <source>
        <dbReference type="PROSITE" id="PS50110"/>
    </source>
</evidence>
<dbReference type="InterPro" id="IPR001789">
    <property type="entry name" value="Sig_transdc_resp-reg_receiver"/>
</dbReference>
<protein>
    <recommendedName>
        <fullName evidence="2">histidine kinase</fullName>
        <ecNumber evidence="2">2.7.13.3</ecNumber>
    </recommendedName>
</protein>
<dbReference type="PANTHER" id="PTHR43047">
    <property type="entry name" value="TWO-COMPONENT HISTIDINE PROTEIN KINASE"/>
    <property type="match status" value="1"/>
</dbReference>
<feature type="coiled-coil region" evidence="7">
    <location>
        <begin position="131"/>
        <end position="158"/>
    </location>
</feature>
<keyword evidence="7" id="KW-0175">Coiled coil</keyword>
<keyword evidence="3 6" id="KW-0597">Phosphoprotein</keyword>
<dbReference type="Gene3D" id="3.30.565.10">
    <property type="entry name" value="Histidine kinase-like ATPase, C-terminal domain"/>
    <property type="match status" value="1"/>
</dbReference>
<dbReference type="Proteomes" id="UP001560573">
    <property type="component" value="Unassembled WGS sequence"/>
</dbReference>
<reference evidence="10 11" key="1">
    <citation type="submission" date="2023-07" db="EMBL/GenBank/DDBJ databases">
        <authorList>
            <person name="Lian W.-H."/>
        </authorList>
    </citation>
    <scope>NUCLEOTIDE SEQUENCE [LARGE SCALE GENOMIC DNA]</scope>
    <source>
        <strain evidence="10 11">SYSU DXS3180</strain>
    </source>
</reference>
<gene>
    <name evidence="10" type="ORF">QTN47_06120</name>
</gene>
<dbReference type="InterPro" id="IPR005467">
    <property type="entry name" value="His_kinase_dom"/>
</dbReference>
<dbReference type="Pfam" id="PF00512">
    <property type="entry name" value="HisKA"/>
    <property type="match status" value="1"/>
</dbReference>
<keyword evidence="11" id="KW-1185">Reference proteome</keyword>
<dbReference type="InterPro" id="IPR011006">
    <property type="entry name" value="CheY-like_superfamily"/>
</dbReference>
<comment type="catalytic activity">
    <reaction evidence="1">
        <text>ATP + protein L-histidine = ADP + protein N-phospho-L-histidine.</text>
        <dbReference type="EC" id="2.7.13.3"/>
    </reaction>
</comment>
<proteinExistence type="predicted"/>
<feature type="domain" description="Response regulatory" evidence="9">
    <location>
        <begin position="11"/>
        <end position="129"/>
    </location>
</feature>
<dbReference type="EC" id="2.7.13.3" evidence="2"/>
<dbReference type="InterPro" id="IPR036097">
    <property type="entry name" value="HisK_dim/P_sf"/>
</dbReference>